<protein>
    <submittedName>
        <fullName evidence="1">Uncharacterized protein</fullName>
    </submittedName>
</protein>
<organism evidence="1 2">
    <name type="scientific">Tritonibacter horizontis</name>
    <dbReference type="NCBI Taxonomy" id="1768241"/>
    <lineage>
        <taxon>Bacteria</taxon>
        <taxon>Pseudomonadati</taxon>
        <taxon>Pseudomonadota</taxon>
        <taxon>Alphaproteobacteria</taxon>
        <taxon>Rhodobacterales</taxon>
        <taxon>Paracoccaceae</taxon>
        <taxon>Tritonibacter</taxon>
    </lineage>
</organism>
<comment type="caution">
    <text evidence="1">The sequence shown here is derived from an EMBL/GenBank/DDBJ whole genome shotgun (WGS) entry which is preliminary data.</text>
</comment>
<keyword evidence="2" id="KW-1185">Reference proteome</keyword>
<evidence type="ECO:0000313" key="1">
    <source>
        <dbReference type="EMBL" id="KUP91129.1"/>
    </source>
</evidence>
<reference evidence="1 2" key="1">
    <citation type="submission" date="2015-12" db="EMBL/GenBank/DDBJ databases">
        <title>Genome sequence of the marine Rhodobacteraceae strain O3.65, Candidatus Tritonibacter horizontis.</title>
        <authorList>
            <person name="Poehlein A."/>
            <person name="Giebel H.A."/>
            <person name="Voget S."/>
            <person name="Brinkhoff T."/>
        </authorList>
    </citation>
    <scope>NUCLEOTIDE SEQUENCE [LARGE SCALE GENOMIC DNA]</scope>
    <source>
        <strain evidence="1 2">O3.65</strain>
    </source>
</reference>
<accession>A0A132BRV2</accession>
<dbReference type="AlphaFoldDB" id="A0A132BRV2"/>
<proteinExistence type="predicted"/>
<gene>
    <name evidence="1" type="ORF">TRIHO_40180</name>
</gene>
<sequence>MANSGCTEAPVFLGHLALRQERSPVFPDVLVADLREAPPLKKVLKIADGCKVSIHGFYVIAARVELPIVDDPIVHRRPFRDSKGGFCPNINGVFLFPFVYFTEVGIGTESVFQSLISRRIQ</sequence>
<evidence type="ECO:0000313" key="2">
    <source>
        <dbReference type="Proteomes" id="UP000068382"/>
    </source>
</evidence>
<dbReference type="Proteomes" id="UP000068382">
    <property type="component" value="Unassembled WGS sequence"/>
</dbReference>
<dbReference type="EMBL" id="LPUY01000111">
    <property type="protein sequence ID" value="KUP91129.1"/>
    <property type="molecule type" value="Genomic_DNA"/>
</dbReference>
<name>A0A132BRV2_9RHOB</name>